<dbReference type="InterPro" id="IPR000232">
    <property type="entry name" value="HSF_DNA-bd"/>
</dbReference>
<protein>
    <recommendedName>
        <fullName evidence="6">HSF-type DNA-binding domain-containing protein</fullName>
    </recommendedName>
</protein>
<comment type="subcellular location">
    <subcellularLocation>
        <location evidence="1">Nucleus</location>
    </subcellularLocation>
</comment>
<evidence type="ECO:0000259" key="6">
    <source>
        <dbReference type="PROSITE" id="PS00434"/>
    </source>
</evidence>
<dbReference type="PRINTS" id="PR00056">
    <property type="entry name" value="HSFDOMAIN"/>
</dbReference>
<dbReference type="GO" id="GO:0005634">
    <property type="term" value="C:nucleus"/>
    <property type="evidence" value="ECO:0007669"/>
    <property type="project" value="UniProtKB-SubCell"/>
</dbReference>
<dbReference type="RefSeq" id="XP_062878476.1">
    <property type="nucleotide sequence ID" value="XM_063022406.1"/>
</dbReference>
<reference evidence="7 8" key="1">
    <citation type="submission" date="2023-10" db="EMBL/GenBank/DDBJ databases">
        <title>Draft Genome Sequence of Candida saopaulonensis from a very Premature Infant with Sepsis.</title>
        <authorList>
            <person name="Ning Y."/>
            <person name="Dai R."/>
            <person name="Xiao M."/>
            <person name="Xu Y."/>
            <person name="Yan Q."/>
            <person name="Zhang L."/>
        </authorList>
    </citation>
    <scope>NUCLEOTIDE SEQUENCE [LARGE SCALE GENOMIC DNA]</scope>
    <source>
        <strain evidence="7 8">19XY460</strain>
    </source>
</reference>
<dbReference type="PANTHER" id="PTHR10015:SF396">
    <property type="entry name" value="FLOCCULATION SUPPRESSION PROTEIN"/>
    <property type="match status" value="1"/>
</dbReference>
<feature type="compositionally biased region" description="Polar residues" evidence="5">
    <location>
        <begin position="1"/>
        <end position="10"/>
    </location>
</feature>
<keyword evidence="3" id="KW-0539">Nucleus</keyword>
<keyword evidence="8" id="KW-1185">Reference proteome</keyword>
<dbReference type="SUPFAM" id="SSF46785">
    <property type="entry name" value="Winged helix' DNA-binding domain"/>
    <property type="match status" value="1"/>
</dbReference>
<sequence length="834" mass="91200">MAPQTLSGETVQERKPLPAEPVAPLLSEKKSDAPTLDNAESKPAENTPALQSLQGSVRVQTYSPVYGHQQGSTQSALAASVPRHSVNSPAAGSSGKSQTVFIHKLYDMLEDASLSHLIWWTALEDSFCLYPGEEFSNVLAQYFKHTNIASFIRQLNMYGFHKVNESFQTDDKHSAAAPPPPGQSPAPKWEFRHSANQFRKGDVESLRLIKRKSLKLLQSHKEIVNLKSLPPTSDAPVNVDHKPLAAGHQGANAEAHNAALANQQHYHRSLMQLLWDQLAEATGTPSPKLPHRQPVYAPQGLIPHPPYAHYPGGTVLSVPIPFSPHSPRSPPPHEQPNYGVALPLRQQLEARQSSDSTQGYVLDQAIHVKFIEITTSLNNLKTNYKDLLSKYDSLYSLYQRSQSDLLQLTEVLEKTLNKTGERGSESDDLLIVPKREEDQSDRLKTKTPNVDRCKTPIEKRASTLGSGIDMGTSPMSDKTQGLKLLELSAFRAQLGRKIGAPAMRGLKNISSLQSYHLHEPVHGAPKINSYNIVPQHYPLNPNYGLYSSSSEGAIRRHVQADEAQKMMQPAPSRHVSVLMDPLQPSPGHGIIGLLGKDDKGKDKEAVHKNTPVVSVAPERTSSSTSQTSQTPYVQQYQPLALQANPLYYQHYQMRQEPAQMRTASLPVVSNPLTHKLAEHAHQRYSLTNIPDHRSSNPQEADALRYLVAANSANAAAAAAAAAANVNTNSGQILTSNPVSAAPANLPSVQPPLTLHPEQSAQPAQGQGIQATHAIPEGPVLAKPNSEQGQGRNQLPSMQELNKSLRGGPLGTGRVYDLLPNHGEPEDVKRRKFES</sequence>
<evidence type="ECO:0000313" key="7">
    <source>
        <dbReference type="EMBL" id="WPK26094.1"/>
    </source>
</evidence>
<dbReference type="Proteomes" id="UP001338582">
    <property type="component" value="Chromosome 4"/>
</dbReference>
<accession>A0AAX4HCD8</accession>
<feature type="region of interest" description="Disordered" evidence="5">
    <location>
        <begin position="1"/>
        <end position="53"/>
    </location>
</feature>
<keyword evidence="2" id="KW-0238">DNA-binding</keyword>
<feature type="compositionally biased region" description="Basic and acidic residues" evidence="5">
    <location>
        <begin position="822"/>
        <end position="834"/>
    </location>
</feature>
<evidence type="ECO:0000256" key="2">
    <source>
        <dbReference type="ARBA" id="ARBA00023125"/>
    </source>
</evidence>
<dbReference type="KEGG" id="asau:88174503"/>
<dbReference type="Pfam" id="PF00447">
    <property type="entry name" value="HSF_DNA-bind"/>
    <property type="match status" value="1"/>
</dbReference>
<dbReference type="AlphaFoldDB" id="A0AAX4HCD8"/>
<feature type="region of interest" description="Disordered" evidence="5">
    <location>
        <begin position="741"/>
        <end position="834"/>
    </location>
</feature>
<dbReference type="Gene3D" id="1.10.10.10">
    <property type="entry name" value="Winged helix-like DNA-binding domain superfamily/Winged helix DNA-binding domain"/>
    <property type="match status" value="1"/>
</dbReference>
<dbReference type="GeneID" id="88174503"/>
<proteinExistence type="inferred from homology"/>
<evidence type="ECO:0000313" key="8">
    <source>
        <dbReference type="Proteomes" id="UP001338582"/>
    </source>
</evidence>
<evidence type="ECO:0000256" key="4">
    <source>
        <dbReference type="RuleBase" id="RU004020"/>
    </source>
</evidence>
<gene>
    <name evidence="7" type="ORF">PUMCH_003439</name>
</gene>
<dbReference type="GO" id="GO:0003700">
    <property type="term" value="F:DNA-binding transcription factor activity"/>
    <property type="evidence" value="ECO:0007669"/>
    <property type="project" value="InterPro"/>
</dbReference>
<dbReference type="GO" id="GO:0043565">
    <property type="term" value="F:sequence-specific DNA binding"/>
    <property type="evidence" value="ECO:0007669"/>
    <property type="project" value="InterPro"/>
</dbReference>
<feature type="compositionally biased region" description="Polar residues" evidence="5">
    <location>
        <begin position="756"/>
        <end position="769"/>
    </location>
</feature>
<dbReference type="EMBL" id="CP138897">
    <property type="protein sequence ID" value="WPK26094.1"/>
    <property type="molecule type" value="Genomic_DNA"/>
</dbReference>
<evidence type="ECO:0000256" key="5">
    <source>
        <dbReference type="SAM" id="MobiDB-lite"/>
    </source>
</evidence>
<dbReference type="InterPro" id="IPR036390">
    <property type="entry name" value="WH_DNA-bd_sf"/>
</dbReference>
<feature type="domain" description="HSF-type DNA-binding" evidence="6">
    <location>
        <begin position="139"/>
        <end position="163"/>
    </location>
</feature>
<dbReference type="PROSITE" id="PS00434">
    <property type="entry name" value="HSF_DOMAIN"/>
    <property type="match status" value="1"/>
</dbReference>
<feature type="compositionally biased region" description="Polar residues" evidence="5">
    <location>
        <begin position="784"/>
        <end position="801"/>
    </location>
</feature>
<evidence type="ECO:0000256" key="1">
    <source>
        <dbReference type="ARBA" id="ARBA00004123"/>
    </source>
</evidence>
<name>A0AAX4HCD8_9ASCO</name>
<organism evidence="7 8">
    <name type="scientific">Australozyma saopauloensis</name>
    <dbReference type="NCBI Taxonomy" id="291208"/>
    <lineage>
        <taxon>Eukaryota</taxon>
        <taxon>Fungi</taxon>
        <taxon>Dikarya</taxon>
        <taxon>Ascomycota</taxon>
        <taxon>Saccharomycotina</taxon>
        <taxon>Pichiomycetes</taxon>
        <taxon>Metschnikowiaceae</taxon>
        <taxon>Australozyma</taxon>
    </lineage>
</organism>
<evidence type="ECO:0000256" key="3">
    <source>
        <dbReference type="ARBA" id="ARBA00023242"/>
    </source>
</evidence>
<dbReference type="SMART" id="SM00415">
    <property type="entry name" value="HSF"/>
    <property type="match status" value="1"/>
</dbReference>
<dbReference type="PANTHER" id="PTHR10015">
    <property type="entry name" value="HEAT SHOCK TRANSCRIPTION FACTOR"/>
    <property type="match status" value="1"/>
</dbReference>
<dbReference type="InterPro" id="IPR036388">
    <property type="entry name" value="WH-like_DNA-bd_sf"/>
</dbReference>
<comment type="similarity">
    <text evidence="4">Belongs to the HSF family.</text>
</comment>